<name>A0ABY6ZNQ2_9BACL</name>
<organism evidence="2 3">
    <name type="scientific">Alicyclobacillus fastidiosus</name>
    <dbReference type="NCBI Taxonomy" id="392011"/>
    <lineage>
        <taxon>Bacteria</taxon>
        <taxon>Bacillati</taxon>
        <taxon>Bacillota</taxon>
        <taxon>Bacilli</taxon>
        <taxon>Bacillales</taxon>
        <taxon>Alicyclobacillaceae</taxon>
        <taxon>Alicyclobacillus</taxon>
    </lineage>
</organism>
<feature type="compositionally biased region" description="Polar residues" evidence="1">
    <location>
        <begin position="118"/>
        <end position="127"/>
    </location>
</feature>
<dbReference type="EMBL" id="CP104067">
    <property type="protein sequence ID" value="WAH44062.1"/>
    <property type="molecule type" value="Genomic_DNA"/>
</dbReference>
<dbReference type="Proteomes" id="UP001164761">
    <property type="component" value="Chromosome"/>
</dbReference>
<evidence type="ECO:0000313" key="3">
    <source>
        <dbReference type="Proteomes" id="UP001164761"/>
    </source>
</evidence>
<dbReference type="RefSeq" id="WP_268007962.1">
    <property type="nucleotide sequence ID" value="NZ_BSUT01000001.1"/>
</dbReference>
<reference evidence="2" key="1">
    <citation type="submission" date="2022-08" db="EMBL/GenBank/DDBJ databases">
        <title>Alicyclobacillus fastidiosus DSM 17978, complete genome.</title>
        <authorList>
            <person name="Wang Q."/>
            <person name="Cai R."/>
            <person name="Wang Z."/>
        </authorList>
    </citation>
    <scope>NUCLEOTIDE SEQUENCE</scope>
    <source>
        <strain evidence="2">DSM 17978</strain>
    </source>
</reference>
<protein>
    <submittedName>
        <fullName evidence="2">Uncharacterized protein</fullName>
    </submittedName>
</protein>
<dbReference type="NCBIfam" id="NF041373">
    <property type="entry name" value="HGG_STG"/>
    <property type="match status" value="1"/>
</dbReference>
<keyword evidence="3" id="KW-1185">Reference proteome</keyword>
<sequence>MAKCSAKTRSGAPCQRDAMPNGRCYLHGGASTGAPPEKMRGNKNGLVTGARESISYDTLDEVEQRLWHEIDVDVLAQLDEQIRLSLIRQRRMMQRIYQLMEGPEMVDREMTEGESENEQSGKGTSRSLTKEVADERILRIEEALTRIQTVHVRLLQQKYAILEKQDNDDEESKGALRELARVIENSRRMLQKSS</sequence>
<accession>A0ABY6ZNQ2</accession>
<evidence type="ECO:0000313" key="2">
    <source>
        <dbReference type="EMBL" id="WAH44062.1"/>
    </source>
</evidence>
<gene>
    <name evidence="2" type="ORF">NZD89_12170</name>
</gene>
<dbReference type="InterPro" id="IPR047675">
    <property type="entry name" value="Putative_zinc-bd"/>
</dbReference>
<feature type="region of interest" description="Disordered" evidence="1">
    <location>
        <begin position="108"/>
        <end position="128"/>
    </location>
</feature>
<feature type="region of interest" description="Disordered" evidence="1">
    <location>
        <begin position="1"/>
        <end position="21"/>
    </location>
</feature>
<evidence type="ECO:0000256" key="1">
    <source>
        <dbReference type="SAM" id="MobiDB-lite"/>
    </source>
</evidence>
<proteinExistence type="predicted"/>